<evidence type="ECO:0000313" key="2">
    <source>
        <dbReference type="Proteomes" id="UP001054945"/>
    </source>
</evidence>
<sequence>MELSMKVPPPERVEKQYTEKKIYAWAHRPFGQQAFQAAEVVEILLDTNVKVIADRVINSQKKFDSD</sequence>
<keyword evidence="2" id="KW-1185">Reference proteome</keyword>
<comment type="caution">
    <text evidence="1">The sequence shown here is derived from an EMBL/GenBank/DDBJ whole genome shotgun (WGS) entry which is preliminary data.</text>
</comment>
<proteinExistence type="predicted"/>
<evidence type="ECO:0000313" key="1">
    <source>
        <dbReference type="EMBL" id="GIZ05394.1"/>
    </source>
</evidence>
<dbReference type="EMBL" id="BPLR01019309">
    <property type="protein sequence ID" value="GIZ05394.1"/>
    <property type="molecule type" value="Genomic_DNA"/>
</dbReference>
<organism evidence="1 2">
    <name type="scientific">Caerostris extrusa</name>
    <name type="common">Bark spider</name>
    <name type="synonym">Caerostris bankana</name>
    <dbReference type="NCBI Taxonomy" id="172846"/>
    <lineage>
        <taxon>Eukaryota</taxon>
        <taxon>Metazoa</taxon>
        <taxon>Ecdysozoa</taxon>
        <taxon>Arthropoda</taxon>
        <taxon>Chelicerata</taxon>
        <taxon>Arachnida</taxon>
        <taxon>Araneae</taxon>
        <taxon>Araneomorphae</taxon>
        <taxon>Entelegynae</taxon>
        <taxon>Araneoidea</taxon>
        <taxon>Araneidae</taxon>
        <taxon>Caerostris</taxon>
    </lineage>
</organism>
<dbReference type="AlphaFoldDB" id="A0AAV4YGH9"/>
<gene>
    <name evidence="1" type="ORF">CEXT_395071</name>
</gene>
<name>A0AAV4YGH9_CAEEX</name>
<dbReference type="Proteomes" id="UP001054945">
    <property type="component" value="Unassembled WGS sequence"/>
</dbReference>
<protein>
    <submittedName>
        <fullName evidence="1">Uncharacterized protein</fullName>
    </submittedName>
</protein>
<reference evidence="1 2" key="1">
    <citation type="submission" date="2021-06" db="EMBL/GenBank/DDBJ databases">
        <title>Caerostris extrusa draft genome.</title>
        <authorList>
            <person name="Kono N."/>
            <person name="Arakawa K."/>
        </authorList>
    </citation>
    <scope>NUCLEOTIDE SEQUENCE [LARGE SCALE GENOMIC DNA]</scope>
</reference>
<accession>A0AAV4YGH9</accession>